<dbReference type="AlphaFoldDB" id="A0A8H8TTZ8"/>
<dbReference type="EMBL" id="QGMH01000292">
    <property type="protein sequence ID" value="TVY22299.1"/>
    <property type="molecule type" value="Genomic_DNA"/>
</dbReference>
<gene>
    <name evidence="2" type="ORF">LHYA1_G009190</name>
</gene>
<keyword evidence="1" id="KW-1133">Transmembrane helix</keyword>
<evidence type="ECO:0000256" key="1">
    <source>
        <dbReference type="SAM" id="Phobius"/>
    </source>
</evidence>
<keyword evidence="1" id="KW-0812">Transmembrane</keyword>
<feature type="transmembrane region" description="Helical" evidence="1">
    <location>
        <begin position="554"/>
        <end position="579"/>
    </location>
</feature>
<dbReference type="Proteomes" id="UP000431533">
    <property type="component" value="Unassembled WGS sequence"/>
</dbReference>
<protein>
    <submittedName>
        <fullName evidence="2">Uncharacterized protein</fullName>
    </submittedName>
</protein>
<feature type="transmembrane region" description="Helical" evidence="1">
    <location>
        <begin position="77"/>
        <end position="97"/>
    </location>
</feature>
<dbReference type="GeneID" id="41989388"/>
<dbReference type="OrthoDB" id="3692311at2759"/>
<evidence type="ECO:0000313" key="2">
    <source>
        <dbReference type="EMBL" id="TVY22299.1"/>
    </source>
</evidence>
<organism evidence="2 3">
    <name type="scientific">Lachnellula hyalina</name>
    <dbReference type="NCBI Taxonomy" id="1316788"/>
    <lineage>
        <taxon>Eukaryota</taxon>
        <taxon>Fungi</taxon>
        <taxon>Dikarya</taxon>
        <taxon>Ascomycota</taxon>
        <taxon>Pezizomycotina</taxon>
        <taxon>Leotiomycetes</taxon>
        <taxon>Helotiales</taxon>
        <taxon>Lachnaceae</taxon>
        <taxon>Lachnellula</taxon>
    </lineage>
</organism>
<feature type="transmembrane region" description="Helical" evidence="1">
    <location>
        <begin position="176"/>
        <end position="194"/>
    </location>
</feature>
<comment type="caution">
    <text evidence="2">The sequence shown here is derived from an EMBL/GenBank/DDBJ whole genome shotgun (WGS) entry which is preliminary data.</text>
</comment>
<accession>A0A8H8TTZ8</accession>
<proteinExistence type="predicted"/>
<evidence type="ECO:0000313" key="3">
    <source>
        <dbReference type="Proteomes" id="UP000431533"/>
    </source>
</evidence>
<keyword evidence="1" id="KW-0472">Membrane</keyword>
<sequence length="660" mass="72693">MADLYNIQNKVGKGGIRRKPVALMPEDPPTSTALEQSSPFLKQVSPVVLEQDADFPKSWPTRPELVKSSTISIITDIFIDTILLGLSLAFFTFGLIVRHYDQAPVALHEGTVKTLLEATKYGPSVFPILFACVLGRAAQAILAWRLESGERVGVCDLLASSTSLTSTVTSQIKLRMVSFLGFALILIWSLSPIGGQASFRQLSIGARIDNEPASFTYMIFGGRMEQYDTSDRTTSFGIINNLFATALISPTTTKRSPTDTWGNIKIPMIENYESLAFPDSEGWFTTNMSLNVYSSLVGIPMSSMDKTFINYEMNIETSYFNLNCSSVDDTLKSPVTKLPPGNFTGSGAQIWSTDNDAQRHDADANTLEPRQIGYQSWSPPVVASQCTMEMTYIEVKIHCDSPSNCAASKLRRSQQPHLPPAYILIDHDWAGWSQFAANLITAFPGHPTYTTVATSYIVEPNDPLTYVEAFTLPTTSSKPLTTELFEQRFGQLLNTYWTCLNEMHAVINGMTPTTAYMQGTNLSAQASQFFYANSSTTNGTRDATTPIMECNVGWVIALCIASAVMIIASLLHPIIHYFYTRGPDLMLNISSLAMRDNPYVAVPANGTFMAASDRARMLKSFKVRFGDVDQTSDIGRLAIGSLEPPGKYSVGTVSNRRLYY</sequence>
<keyword evidence="3" id="KW-1185">Reference proteome</keyword>
<dbReference type="RefSeq" id="XP_031001087.1">
    <property type="nucleotide sequence ID" value="XM_031154094.1"/>
</dbReference>
<reference evidence="2 3" key="1">
    <citation type="submission" date="2018-05" db="EMBL/GenBank/DDBJ databases">
        <title>Genome sequencing and assembly of the regulated plant pathogen Lachnellula willkommii and related sister species for the development of diagnostic species identification markers.</title>
        <authorList>
            <person name="Giroux E."/>
            <person name="Bilodeau G."/>
        </authorList>
    </citation>
    <scope>NUCLEOTIDE SEQUENCE [LARGE SCALE GENOMIC DNA]</scope>
    <source>
        <strain evidence="2 3">CBS 185.66</strain>
    </source>
</reference>
<name>A0A8H8TTZ8_9HELO</name>